<evidence type="ECO:0000313" key="3">
    <source>
        <dbReference type="Proteomes" id="UP000475862"/>
    </source>
</evidence>
<dbReference type="InterPro" id="IPR050951">
    <property type="entry name" value="Retrovirus_Pol_polyprotein"/>
</dbReference>
<evidence type="ECO:0000313" key="2">
    <source>
        <dbReference type="EMBL" id="KAE9534116.1"/>
    </source>
</evidence>
<reference evidence="2 3" key="1">
    <citation type="submission" date="2019-08" db="EMBL/GenBank/DDBJ databases">
        <title>The genome of the soybean aphid Biotype 1, its phylome, world population structure and adaptation to the North American continent.</title>
        <authorList>
            <person name="Giordano R."/>
            <person name="Donthu R.K."/>
            <person name="Hernandez A.G."/>
            <person name="Wright C.L."/>
            <person name="Zimin A.V."/>
        </authorList>
    </citation>
    <scope>NUCLEOTIDE SEQUENCE [LARGE SCALE GENOMIC DNA]</scope>
    <source>
        <tissue evidence="2">Whole aphids</tissue>
    </source>
</reference>
<dbReference type="PANTHER" id="PTHR37984">
    <property type="entry name" value="PROTEIN CBG26694"/>
    <property type="match status" value="1"/>
</dbReference>
<dbReference type="FunFam" id="3.30.420.10:FF:000063">
    <property type="entry name" value="Retrovirus-related Pol polyprotein from transposon 297-like Protein"/>
    <property type="match status" value="1"/>
</dbReference>
<dbReference type="Pfam" id="PF00665">
    <property type="entry name" value="rve"/>
    <property type="match status" value="1"/>
</dbReference>
<protein>
    <recommendedName>
        <fullName evidence="1">Integrase catalytic domain-containing protein</fullName>
    </recommendedName>
</protein>
<organism evidence="2 3">
    <name type="scientific">Aphis glycines</name>
    <name type="common">Soybean aphid</name>
    <dbReference type="NCBI Taxonomy" id="307491"/>
    <lineage>
        <taxon>Eukaryota</taxon>
        <taxon>Metazoa</taxon>
        <taxon>Ecdysozoa</taxon>
        <taxon>Arthropoda</taxon>
        <taxon>Hexapoda</taxon>
        <taxon>Insecta</taxon>
        <taxon>Pterygota</taxon>
        <taxon>Neoptera</taxon>
        <taxon>Paraneoptera</taxon>
        <taxon>Hemiptera</taxon>
        <taxon>Sternorrhyncha</taxon>
        <taxon>Aphidomorpha</taxon>
        <taxon>Aphidoidea</taxon>
        <taxon>Aphididae</taxon>
        <taxon>Aphidini</taxon>
        <taxon>Aphis</taxon>
        <taxon>Aphis</taxon>
    </lineage>
</organism>
<dbReference type="InterPro" id="IPR036397">
    <property type="entry name" value="RNaseH_sf"/>
</dbReference>
<dbReference type="AlphaFoldDB" id="A0A6G0TJR3"/>
<dbReference type="PROSITE" id="PS50994">
    <property type="entry name" value="INTEGRASE"/>
    <property type="match status" value="1"/>
</dbReference>
<name>A0A6G0TJR3_APHGL</name>
<dbReference type="EMBL" id="VYZN01000030">
    <property type="protein sequence ID" value="KAE9534116.1"/>
    <property type="molecule type" value="Genomic_DNA"/>
</dbReference>
<dbReference type="PANTHER" id="PTHR37984:SF7">
    <property type="entry name" value="INTEGRASE CATALYTIC DOMAIN-CONTAINING PROTEIN"/>
    <property type="match status" value="1"/>
</dbReference>
<dbReference type="GO" id="GO:0015074">
    <property type="term" value="P:DNA integration"/>
    <property type="evidence" value="ECO:0007669"/>
    <property type="project" value="InterPro"/>
</dbReference>
<accession>A0A6G0TJR3</accession>
<dbReference type="InterPro" id="IPR001584">
    <property type="entry name" value="Integrase_cat-core"/>
</dbReference>
<evidence type="ECO:0000259" key="1">
    <source>
        <dbReference type="PROSITE" id="PS50994"/>
    </source>
</evidence>
<dbReference type="InterPro" id="IPR012337">
    <property type="entry name" value="RNaseH-like_sf"/>
</dbReference>
<proteinExistence type="predicted"/>
<dbReference type="Gene3D" id="3.30.420.10">
    <property type="entry name" value="Ribonuclease H-like superfamily/Ribonuclease H"/>
    <property type="match status" value="1"/>
</dbReference>
<comment type="caution">
    <text evidence="2">The sequence shown here is derived from an EMBL/GenBank/DDBJ whole genome shotgun (WGS) entry which is preliminary data.</text>
</comment>
<dbReference type="SUPFAM" id="SSF53098">
    <property type="entry name" value="Ribonuclease H-like"/>
    <property type="match status" value="1"/>
</dbReference>
<dbReference type="GO" id="GO:0003676">
    <property type="term" value="F:nucleic acid binding"/>
    <property type="evidence" value="ECO:0007669"/>
    <property type="project" value="InterPro"/>
</dbReference>
<feature type="domain" description="Integrase catalytic" evidence="1">
    <location>
        <begin position="137"/>
        <end position="275"/>
    </location>
</feature>
<dbReference type="Proteomes" id="UP000475862">
    <property type="component" value="Unassembled WGS sequence"/>
</dbReference>
<dbReference type="OrthoDB" id="6618553at2759"/>
<keyword evidence="3" id="KW-1185">Reference proteome</keyword>
<sequence>MSYNNPSGDVLTIQTTRSLKEKFSQSQNGHLKAVKAIQIKKGSRQVHKKGKIMSGWPLNKSLLDNALKPFWTFRDEIHVIDDLVFKGNCLVVPTSLRSDMLKLIHEESCEVCLKYRNNNIKEPMISHVVPNLPWQKLVDYYSKCIEIAHLPKGSHAKLVITQLKSIFARFGIPMEIISDNGPPFNAQEFKLFGMDWGINIVTSSPNYPQSNGLAERCVQIVKKLLKKASDTNTDPYIALMQYRNTANNSLCSPAQLLMSRNLRTKIPVKLSSLKLNTWSNGKIIEVCYQLRSYEIEADNGIIYRRNRKFIIKSALKSQEKIKDDLYDNTNKTLGKSIETNLQAETKNRFGMFYTNCIRACCGTTVPKNTYKIQQKLLRYDRTNYDERLLTSPTSIAFDARESRKMIIAYRFAEATDATVLNDLFSVHNKSHPNDKTIDLGDVKLLALTLMDHV</sequence>
<gene>
    <name evidence="2" type="ORF">AGLY_008852</name>
</gene>